<proteinExistence type="inferred from homology"/>
<dbReference type="PROSITE" id="PS52035">
    <property type="entry name" value="PEPTIDASE_M14"/>
    <property type="match status" value="1"/>
</dbReference>
<dbReference type="Pfam" id="PF00246">
    <property type="entry name" value="Peptidase_M14"/>
    <property type="match status" value="1"/>
</dbReference>
<dbReference type="GO" id="GO:0004181">
    <property type="term" value="F:metallocarboxypeptidase activity"/>
    <property type="evidence" value="ECO:0007669"/>
    <property type="project" value="InterPro"/>
</dbReference>
<reference evidence="10" key="1">
    <citation type="journal article" date="2021" name="Mol. Plant Microbe Interact.">
        <title>Complete Genome Sequence of the Plant-Pathogenic Fungus Colletotrichum lupini.</title>
        <authorList>
            <person name="Baroncelli R."/>
            <person name="Pensec F."/>
            <person name="Da Lio D."/>
            <person name="Boufleur T."/>
            <person name="Vicente I."/>
            <person name="Sarrocco S."/>
            <person name="Picot A."/>
            <person name="Baraldi E."/>
            <person name="Sukno S."/>
            <person name="Thon M."/>
            <person name="Le Floch G."/>
        </authorList>
    </citation>
    <scope>NUCLEOTIDE SEQUENCE</scope>
    <source>
        <strain evidence="10">IMI 504893</strain>
    </source>
</reference>
<dbReference type="SUPFAM" id="SSF49899">
    <property type="entry name" value="Concanavalin A-like lectins/glucanases"/>
    <property type="match status" value="1"/>
</dbReference>
<dbReference type="GO" id="GO:0006508">
    <property type="term" value="P:proteolysis"/>
    <property type="evidence" value="ECO:0007669"/>
    <property type="project" value="InterPro"/>
</dbReference>
<dbReference type="InterPro" id="IPR023296">
    <property type="entry name" value="Glyco_hydro_beta-prop_sf"/>
</dbReference>
<feature type="domain" description="Peptidase M14" evidence="9">
    <location>
        <begin position="60"/>
        <end position="350"/>
    </location>
</feature>
<dbReference type="CDD" id="cd18617">
    <property type="entry name" value="GH43_XynB-like"/>
    <property type="match status" value="1"/>
</dbReference>
<comment type="similarity">
    <text evidence="2">Belongs to the glycosyl hydrolase 43 family.</text>
</comment>
<keyword evidence="3" id="KW-0378">Hydrolase</keyword>
<feature type="active site" description="Proton acceptor" evidence="5">
    <location>
        <position position="534"/>
    </location>
</feature>
<protein>
    <submittedName>
        <fullName evidence="10">Carboxypeptidase</fullName>
    </submittedName>
</protein>
<dbReference type="Gene3D" id="2.115.10.20">
    <property type="entry name" value="Glycosyl hydrolase domain, family 43"/>
    <property type="match status" value="1"/>
</dbReference>
<dbReference type="PANTHER" id="PTHR42812">
    <property type="entry name" value="BETA-XYLOSIDASE"/>
    <property type="match status" value="1"/>
</dbReference>
<keyword evidence="8" id="KW-0732">Signal</keyword>
<feature type="active site" description="Proton donor/acceptor" evidence="7">
    <location>
        <position position="321"/>
    </location>
</feature>
<evidence type="ECO:0000256" key="6">
    <source>
        <dbReference type="PIRSR" id="PIRSR606710-2"/>
    </source>
</evidence>
<organism evidence="10 11">
    <name type="scientific">Colletotrichum lupini</name>
    <dbReference type="NCBI Taxonomy" id="145971"/>
    <lineage>
        <taxon>Eukaryota</taxon>
        <taxon>Fungi</taxon>
        <taxon>Dikarya</taxon>
        <taxon>Ascomycota</taxon>
        <taxon>Pezizomycotina</taxon>
        <taxon>Sordariomycetes</taxon>
        <taxon>Hypocreomycetidae</taxon>
        <taxon>Glomerellales</taxon>
        <taxon>Glomerellaceae</taxon>
        <taxon>Colletotrichum</taxon>
        <taxon>Colletotrichum acutatum species complex</taxon>
    </lineage>
</organism>
<evidence type="ECO:0000256" key="7">
    <source>
        <dbReference type="PROSITE-ProRule" id="PRU01379"/>
    </source>
</evidence>
<dbReference type="AlphaFoldDB" id="A0A9Q8T6V1"/>
<dbReference type="Pfam" id="PF17851">
    <property type="entry name" value="GH43_C2"/>
    <property type="match status" value="1"/>
</dbReference>
<keyword evidence="11" id="KW-1185">Reference proteome</keyword>
<dbReference type="RefSeq" id="XP_049151661.1">
    <property type="nucleotide sequence ID" value="XM_049294515.1"/>
</dbReference>
<evidence type="ECO:0000313" key="10">
    <source>
        <dbReference type="EMBL" id="UQC90060.1"/>
    </source>
</evidence>
<evidence type="ECO:0000256" key="3">
    <source>
        <dbReference type="ARBA" id="ARBA00022801"/>
    </source>
</evidence>
<accession>A0A9Q8T6V1</accession>
<dbReference type="InterPro" id="IPR006710">
    <property type="entry name" value="Glyco_hydro_43"/>
</dbReference>
<sequence>MHVPEIAAFALLRAGLAAAQLTYASNQVEVVPDSEVVAANFPEVEHVDLRSPAFANPDGVPATFANGTSGPTDQTTLARNEWMTYHSPDFKSEEGRSIPFVYLSTSKGVPTDTSQNTYGNAGAPSKVRIWMQGGVHGNEPAGDQALLALLGRFDANATWAASILEKVEIMMLPRYNPDGVAYFQRYFATSFDPNRDHTKLARQQTRDIKQLMVSFAPHVGVDCHEYSPTTPFGANEQWVDAQDGQFSAMKNANIHPDIRNMSEAVFANNIAAAMERRGLRWGPYIVGPSGTDNLVLEETTGDAKIGDSAVALTQAIMFLTETRGIGLADQHWQRRVATGLTMVETIVQTAADRAEEVLSTVENARAKFIASTDDIIVTESARPTNITWQFIEAMTGDLVDIPVQFLNTTPVVANLTRARPEAYVFSRAWADVAERLRITGVEVQTLQSDFQGEVEAFNITSAEVARTKYEGIARTTVTTETVVKEVRIPAGGFWVSTRQKNAAHAFVTLEPEGIDSYATFNVLPNPIIPGFAPDPSVVMVDGIFYLVTSSFHIFPGLPIYASRDLQSWKHIGNAINRPEQLTLANAGTNSFTLDTGHTMIATGGLFAATIRHHRGRFYIVCTNCGSSNGSSDLQNFIIHSSDLWSGQWSDPVSVDFHGIDPSLFFDDDDRVYFQGCFVMDRSKQPSCTIKQVEVDVLTGKQLSEQREIWGGYARYDTEGPHVYKVDGLYYLLVAEGGTFEHHMLSIARSRDIWGPYESFEGNPIMTADGKDEYIQNIGHGELFQDARGAWWAAVLGVRRDGDGCAALGRESFLTPVEWPEGDWPRITQPKMEFERGFVEAASSLDVQALRPPAGVTDVLIRDPDFSKYRLSEDDENRVTLLPSRKGFSSPTGTCTFLGRRQRSLATYAIASLKLDDNMKSAKGLRAGLAMYRDSARHVSIAFDSDAKAIVCHAFNSASGLDKVFSKTLPLGNETRKINFKIQASETEWKFYAALLDEDVAAFGSESLDLDNCSWEEIGVVPVKDLDARDFTGPILGIFAQASVKETEDTPVTFSHFSVEDDGFRM</sequence>
<dbReference type="Pfam" id="PF04616">
    <property type="entry name" value="Glyco_hydro_43"/>
    <property type="match status" value="1"/>
</dbReference>
<evidence type="ECO:0000256" key="5">
    <source>
        <dbReference type="PIRSR" id="PIRSR606710-1"/>
    </source>
</evidence>
<feature type="chain" id="PRO_5040351626" evidence="8">
    <location>
        <begin position="20"/>
        <end position="1065"/>
    </location>
</feature>
<evidence type="ECO:0000313" key="11">
    <source>
        <dbReference type="Proteomes" id="UP000830671"/>
    </source>
</evidence>
<dbReference type="InterPro" id="IPR013320">
    <property type="entry name" value="ConA-like_dom_sf"/>
</dbReference>
<keyword evidence="4" id="KW-0326">Glycosidase</keyword>
<dbReference type="InterPro" id="IPR041542">
    <property type="entry name" value="GH43_C2"/>
</dbReference>
<evidence type="ECO:0000256" key="2">
    <source>
        <dbReference type="ARBA" id="ARBA00009865"/>
    </source>
</evidence>
<feature type="site" description="Important for catalytic activity, responsible for pKa modulation of the active site Glu and correct orientation of both the proton donor and substrate" evidence="6">
    <location>
        <position position="660"/>
    </location>
</feature>
<dbReference type="KEGG" id="clup:CLUP02_15591"/>
<dbReference type="PANTHER" id="PTHR42812:SF12">
    <property type="entry name" value="BETA-XYLOSIDASE-RELATED"/>
    <property type="match status" value="1"/>
</dbReference>
<comment type="similarity">
    <text evidence="1 7">Belongs to the peptidase M14 family.</text>
</comment>
<evidence type="ECO:0000259" key="9">
    <source>
        <dbReference type="PROSITE" id="PS52035"/>
    </source>
</evidence>
<dbReference type="GO" id="GO:0004553">
    <property type="term" value="F:hydrolase activity, hydrolyzing O-glycosyl compounds"/>
    <property type="evidence" value="ECO:0007669"/>
    <property type="project" value="InterPro"/>
</dbReference>
<dbReference type="SUPFAM" id="SSF53187">
    <property type="entry name" value="Zn-dependent exopeptidases"/>
    <property type="match status" value="1"/>
</dbReference>
<dbReference type="GeneID" id="73349525"/>
<dbReference type="SUPFAM" id="SSF75005">
    <property type="entry name" value="Arabinanase/levansucrase/invertase"/>
    <property type="match status" value="1"/>
</dbReference>
<dbReference type="Gene3D" id="2.60.120.200">
    <property type="match status" value="1"/>
</dbReference>
<dbReference type="InterPro" id="IPR051795">
    <property type="entry name" value="Glycosyl_Hydrlase_43"/>
</dbReference>
<dbReference type="InterPro" id="IPR000834">
    <property type="entry name" value="Peptidase_M14"/>
</dbReference>
<dbReference type="GO" id="GO:0008270">
    <property type="term" value="F:zinc ion binding"/>
    <property type="evidence" value="ECO:0007669"/>
    <property type="project" value="InterPro"/>
</dbReference>
<feature type="active site" description="Proton donor" evidence="5">
    <location>
        <position position="718"/>
    </location>
</feature>
<dbReference type="Gene3D" id="3.40.630.10">
    <property type="entry name" value="Zn peptidases"/>
    <property type="match status" value="1"/>
</dbReference>
<evidence type="ECO:0000256" key="1">
    <source>
        <dbReference type="ARBA" id="ARBA00005988"/>
    </source>
</evidence>
<evidence type="ECO:0000256" key="8">
    <source>
        <dbReference type="SAM" id="SignalP"/>
    </source>
</evidence>
<keyword evidence="10" id="KW-0645">Protease</keyword>
<dbReference type="Proteomes" id="UP000830671">
    <property type="component" value="Chromosome 8"/>
</dbReference>
<gene>
    <name evidence="10" type="ORF">CLUP02_15591</name>
</gene>
<name>A0A9Q8T6V1_9PEZI</name>
<dbReference type="GO" id="GO:0005975">
    <property type="term" value="P:carbohydrate metabolic process"/>
    <property type="evidence" value="ECO:0007669"/>
    <property type="project" value="InterPro"/>
</dbReference>
<feature type="signal peptide" evidence="8">
    <location>
        <begin position="1"/>
        <end position="19"/>
    </location>
</feature>
<dbReference type="EMBL" id="CP019480">
    <property type="protein sequence ID" value="UQC90060.1"/>
    <property type="molecule type" value="Genomic_DNA"/>
</dbReference>
<evidence type="ECO:0000256" key="4">
    <source>
        <dbReference type="ARBA" id="ARBA00023295"/>
    </source>
</evidence>
<keyword evidence="10" id="KW-0121">Carboxypeptidase</keyword>